<proteinExistence type="predicted"/>
<evidence type="ECO:0000313" key="3">
    <source>
        <dbReference type="Proteomes" id="UP001597425"/>
    </source>
</evidence>
<keyword evidence="1" id="KW-1133">Transmembrane helix</keyword>
<feature type="transmembrane region" description="Helical" evidence="1">
    <location>
        <begin position="50"/>
        <end position="73"/>
    </location>
</feature>
<reference evidence="3" key="1">
    <citation type="journal article" date="2019" name="Int. J. Syst. Evol. Microbiol.">
        <title>The Global Catalogue of Microorganisms (GCM) 10K type strain sequencing project: providing services to taxonomists for standard genome sequencing and annotation.</title>
        <authorList>
            <consortium name="The Broad Institute Genomics Platform"/>
            <consortium name="The Broad Institute Genome Sequencing Center for Infectious Disease"/>
            <person name="Wu L."/>
            <person name="Ma J."/>
        </authorList>
    </citation>
    <scope>NUCLEOTIDE SEQUENCE [LARGE SCALE GENOMIC DNA]</scope>
    <source>
        <strain evidence="3">KCTC 12848</strain>
    </source>
</reference>
<keyword evidence="3" id="KW-1185">Reference proteome</keyword>
<feature type="transmembrane region" description="Helical" evidence="1">
    <location>
        <begin position="12"/>
        <end position="38"/>
    </location>
</feature>
<dbReference type="Proteomes" id="UP001597425">
    <property type="component" value="Unassembled WGS sequence"/>
</dbReference>
<evidence type="ECO:0000313" key="2">
    <source>
        <dbReference type="EMBL" id="MFD2310770.1"/>
    </source>
</evidence>
<evidence type="ECO:0008006" key="4">
    <source>
        <dbReference type="Google" id="ProtNLM"/>
    </source>
</evidence>
<evidence type="ECO:0000256" key="1">
    <source>
        <dbReference type="SAM" id="Phobius"/>
    </source>
</evidence>
<dbReference type="EMBL" id="JBHUJD010000011">
    <property type="protein sequence ID" value="MFD2310770.1"/>
    <property type="molecule type" value="Genomic_DNA"/>
</dbReference>
<name>A0ABW5EDV1_9GAMM</name>
<keyword evidence="1" id="KW-0472">Membrane</keyword>
<organism evidence="2 3">
    <name type="scientific">Microbulbifer halophilus</name>
    <dbReference type="NCBI Taxonomy" id="453963"/>
    <lineage>
        <taxon>Bacteria</taxon>
        <taxon>Pseudomonadati</taxon>
        <taxon>Pseudomonadota</taxon>
        <taxon>Gammaproteobacteria</taxon>
        <taxon>Cellvibrionales</taxon>
        <taxon>Microbulbiferaceae</taxon>
        <taxon>Microbulbifer</taxon>
    </lineage>
</organism>
<keyword evidence="1" id="KW-0812">Transmembrane</keyword>
<accession>A0ABW5EDV1</accession>
<gene>
    <name evidence="2" type="ORF">ACFSKX_10120</name>
</gene>
<protein>
    <recommendedName>
        <fullName evidence="4">Major facilitator superfamily (MFS) profile domain-containing protein</fullName>
    </recommendedName>
</protein>
<dbReference type="RefSeq" id="WP_265721671.1">
    <property type="nucleotide sequence ID" value="NZ_JAPIVK010000013.1"/>
</dbReference>
<comment type="caution">
    <text evidence="2">The sequence shown here is derived from an EMBL/GenBank/DDBJ whole genome shotgun (WGS) entry which is preliminary data.</text>
</comment>
<sequence length="82" mass="8521">MLPGFIRSNAHLAFFSLVAVAASGFGQTFFVSVFGGAIRAEFDLSNAAYGATYSGATLLSALALLICGAWWIAGRCGAAHCW</sequence>